<dbReference type="NCBIfam" id="TIGR03083">
    <property type="entry name" value="maleylpyruvate isomerase family mycothiol-dependent enzyme"/>
    <property type="match status" value="1"/>
</dbReference>
<dbReference type="Gene3D" id="1.20.120.450">
    <property type="entry name" value="dinb family like domain"/>
    <property type="match status" value="1"/>
</dbReference>
<evidence type="ECO:0000313" key="2">
    <source>
        <dbReference type="EMBL" id="MBF6301494.1"/>
    </source>
</evidence>
<keyword evidence="3" id="KW-1185">Reference proteome</keyword>
<dbReference type="Pfam" id="PF11716">
    <property type="entry name" value="MDMPI_N"/>
    <property type="match status" value="1"/>
</dbReference>
<reference evidence="2 3" key="1">
    <citation type="submission" date="2020-10" db="EMBL/GenBank/DDBJ databases">
        <title>Identification of Nocardia species via Next-generation sequencing and recognition of intraspecies genetic diversity.</title>
        <authorList>
            <person name="Li P."/>
            <person name="Li P."/>
            <person name="Lu B."/>
        </authorList>
    </citation>
    <scope>NUCLEOTIDE SEQUENCE [LARGE SCALE GENOMIC DNA]</scope>
    <source>
        <strain evidence="2 3">BJ06-0157</strain>
    </source>
</reference>
<dbReference type="Proteomes" id="UP000702209">
    <property type="component" value="Unassembled WGS sequence"/>
</dbReference>
<dbReference type="InterPro" id="IPR017517">
    <property type="entry name" value="Maleyloyr_isom"/>
</dbReference>
<dbReference type="EMBL" id="JADLQX010000028">
    <property type="protein sequence ID" value="MBF6301494.1"/>
    <property type="molecule type" value="Genomic_DNA"/>
</dbReference>
<sequence length="236" mass="25238">MNAERPFAAMSPATGEDVVLQAFRAESTRLCEVLGELTEAQFALATPCPPWNVAELAVHINSAVARVLAGLAAPAPPRADIAAADYYRPEIFDGAANAERVRMAQRDAAVYQNATAITAAFGDTWRQADIAISGQPADRMITTRWGDGILLSEFMITRVVELVLHGLDIAIALGASAWTTPEAAAVVGDFLRIEPAATHLGWDRPTALAKASGRAALSTRESAELARLNITWRRFG</sequence>
<gene>
    <name evidence="2" type="ORF">IU459_28735</name>
</gene>
<organism evidence="2 3">
    <name type="scientific">Nocardia amamiensis</name>
    <dbReference type="NCBI Taxonomy" id="404578"/>
    <lineage>
        <taxon>Bacteria</taxon>
        <taxon>Bacillati</taxon>
        <taxon>Actinomycetota</taxon>
        <taxon>Actinomycetes</taxon>
        <taxon>Mycobacteriales</taxon>
        <taxon>Nocardiaceae</taxon>
        <taxon>Nocardia</taxon>
    </lineage>
</organism>
<comment type="caution">
    <text evidence="2">The sequence shown here is derived from an EMBL/GenBank/DDBJ whole genome shotgun (WGS) entry which is preliminary data.</text>
</comment>
<name>A0ABS0CY16_9NOCA</name>
<dbReference type="InterPro" id="IPR034660">
    <property type="entry name" value="DinB/YfiT-like"/>
</dbReference>
<protein>
    <submittedName>
        <fullName evidence="2">Maleylpyruvate isomerase N-terminal domain-containing protein</fullName>
    </submittedName>
</protein>
<keyword evidence="2" id="KW-0413">Isomerase</keyword>
<evidence type="ECO:0000313" key="3">
    <source>
        <dbReference type="Proteomes" id="UP000702209"/>
    </source>
</evidence>
<dbReference type="SUPFAM" id="SSF109854">
    <property type="entry name" value="DinB/YfiT-like putative metalloenzymes"/>
    <property type="match status" value="1"/>
</dbReference>
<proteinExistence type="predicted"/>
<evidence type="ECO:0000259" key="1">
    <source>
        <dbReference type="Pfam" id="PF11716"/>
    </source>
</evidence>
<dbReference type="InterPro" id="IPR024344">
    <property type="entry name" value="MDMPI_metal-binding"/>
</dbReference>
<dbReference type="RefSeq" id="WP_195132714.1">
    <property type="nucleotide sequence ID" value="NZ_JADLQX010000028.1"/>
</dbReference>
<dbReference type="GO" id="GO:0016853">
    <property type="term" value="F:isomerase activity"/>
    <property type="evidence" value="ECO:0007669"/>
    <property type="project" value="UniProtKB-KW"/>
</dbReference>
<feature type="domain" description="Mycothiol-dependent maleylpyruvate isomerase metal-binding" evidence="1">
    <location>
        <begin position="23"/>
        <end position="170"/>
    </location>
</feature>
<accession>A0ABS0CY16</accession>